<keyword evidence="3 5" id="KW-0862">Zinc</keyword>
<dbReference type="InterPro" id="IPR002328">
    <property type="entry name" value="ADH_Zn_CS"/>
</dbReference>
<dbReference type="EMBL" id="BOOY01000025">
    <property type="protein sequence ID" value="GIJ03881.1"/>
    <property type="molecule type" value="Genomic_DNA"/>
</dbReference>
<keyword evidence="4" id="KW-0560">Oxidoreductase</keyword>
<feature type="domain" description="Enoyl reductase (ER)" evidence="6">
    <location>
        <begin position="23"/>
        <end position="340"/>
    </location>
</feature>
<keyword evidence="8" id="KW-1185">Reference proteome</keyword>
<reference evidence="7" key="1">
    <citation type="submission" date="2021-01" db="EMBL/GenBank/DDBJ databases">
        <title>Whole genome shotgun sequence of Spirilliplanes yamanashiensis NBRC 15828.</title>
        <authorList>
            <person name="Komaki H."/>
            <person name="Tamura T."/>
        </authorList>
    </citation>
    <scope>NUCLEOTIDE SEQUENCE</scope>
    <source>
        <strain evidence="7">NBRC 15828</strain>
    </source>
</reference>
<dbReference type="Gene3D" id="3.90.180.10">
    <property type="entry name" value="Medium-chain alcohol dehydrogenases, catalytic domain"/>
    <property type="match status" value="1"/>
</dbReference>
<dbReference type="Gene3D" id="3.40.50.720">
    <property type="entry name" value="NAD(P)-binding Rossmann-like Domain"/>
    <property type="match status" value="1"/>
</dbReference>
<dbReference type="AlphaFoldDB" id="A0A8J4DJI8"/>
<evidence type="ECO:0000313" key="7">
    <source>
        <dbReference type="EMBL" id="GIJ03881.1"/>
    </source>
</evidence>
<dbReference type="PANTHER" id="PTHR43401:SF5">
    <property type="entry name" value="ALCOHOL DEHYDROGENASE-RELATED"/>
    <property type="match status" value="1"/>
</dbReference>
<sequence length="344" mass="36385">MGLRPRSVRGSRHVKAAVIAEPGTIEIRTVPDPAPGPAEVVVRPAAVGICGTDLHINRGEFAPAFPIVPGHEFAGEIVAVGAAVDGLRVGDRVAVDPSLYCGYCYYCKRNRGNQCDNWGAIGVTVSGGAAQYVAAPMANCFKLPPHLSSSDAALIEPLSCAVRGFDVLPRAMADSYLIYGSGTMGLMMLELAKRAGAATVSVVDLNPQRLETARLLGCTAAVTSADELDAPRGWDVVIDCTGAEAAIRDAFRRVGKGGTFLQFGVADYDARLEIEPYEIYRREITVTGSMAVLNSFDRAGELMAAGVLRPDVFISHRFPLDSYAEALGQFEAGVGRKILVEPGG</sequence>
<protein>
    <submittedName>
        <fullName evidence="7">Alcohol dehydrogenase</fullName>
    </submittedName>
</protein>
<keyword evidence="2 5" id="KW-0479">Metal-binding</keyword>
<dbReference type="Proteomes" id="UP000652013">
    <property type="component" value="Unassembled WGS sequence"/>
</dbReference>
<dbReference type="GO" id="GO:0016491">
    <property type="term" value="F:oxidoreductase activity"/>
    <property type="evidence" value="ECO:0007669"/>
    <property type="project" value="UniProtKB-KW"/>
</dbReference>
<comment type="similarity">
    <text evidence="5">Belongs to the zinc-containing alcohol dehydrogenase family.</text>
</comment>
<dbReference type="InterPro" id="IPR050129">
    <property type="entry name" value="Zn_alcohol_dh"/>
</dbReference>
<gene>
    <name evidence="7" type="ORF">Sya03_32330</name>
</gene>
<evidence type="ECO:0000256" key="3">
    <source>
        <dbReference type="ARBA" id="ARBA00022833"/>
    </source>
</evidence>
<dbReference type="Pfam" id="PF00107">
    <property type="entry name" value="ADH_zinc_N"/>
    <property type="match status" value="1"/>
</dbReference>
<dbReference type="SUPFAM" id="SSF51735">
    <property type="entry name" value="NAD(P)-binding Rossmann-fold domains"/>
    <property type="match status" value="1"/>
</dbReference>
<dbReference type="InterPro" id="IPR011032">
    <property type="entry name" value="GroES-like_sf"/>
</dbReference>
<dbReference type="PROSITE" id="PS00059">
    <property type="entry name" value="ADH_ZINC"/>
    <property type="match status" value="1"/>
</dbReference>
<name>A0A8J4DJI8_9ACTN</name>
<dbReference type="InterPro" id="IPR036291">
    <property type="entry name" value="NAD(P)-bd_dom_sf"/>
</dbReference>
<dbReference type="SUPFAM" id="SSF50129">
    <property type="entry name" value="GroES-like"/>
    <property type="match status" value="1"/>
</dbReference>
<dbReference type="PANTHER" id="PTHR43401">
    <property type="entry name" value="L-THREONINE 3-DEHYDROGENASE"/>
    <property type="match status" value="1"/>
</dbReference>
<comment type="cofactor">
    <cofactor evidence="1 5">
        <name>Zn(2+)</name>
        <dbReference type="ChEBI" id="CHEBI:29105"/>
    </cofactor>
</comment>
<organism evidence="7 8">
    <name type="scientific">Spirilliplanes yamanashiensis</name>
    <dbReference type="NCBI Taxonomy" id="42233"/>
    <lineage>
        <taxon>Bacteria</taxon>
        <taxon>Bacillati</taxon>
        <taxon>Actinomycetota</taxon>
        <taxon>Actinomycetes</taxon>
        <taxon>Micromonosporales</taxon>
        <taxon>Micromonosporaceae</taxon>
        <taxon>Spirilliplanes</taxon>
    </lineage>
</organism>
<evidence type="ECO:0000313" key="8">
    <source>
        <dbReference type="Proteomes" id="UP000652013"/>
    </source>
</evidence>
<dbReference type="GO" id="GO:0008270">
    <property type="term" value="F:zinc ion binding"/>
    <property type="evidence" value="ECO:0007669"/>
    <property type="project" value="InterPro"/>
</dbReference>
<dbReference type="CDD" id="cd08234">
    <property type="entry name" value="threonine_DH_like"/>
    <property type="match status" value="1"/>
</dbReference>
<evidence type="ECO:0000256" key="2">
    <source>
        <dbReference type="ARBA" id="ARBA00022723"/>
    </source>
</evidence>
<evidence type="ECO:0000256" key="1">
    <source>
        <dbReference type="ARBA" id="ARBA00001947"/>
    </source>
</evidence>
<evidence type="ECO:0000259" key="6">
    <source>
        <dbReference type="SMART" id="SM00829"/>
    </source>
</evidence>
<dbReference type="Pfam" id="PF08240">
    <property type="entry name" value="ADH_N"/>
    <property type="match status" value="1"/>
</dbReference>
<dbReference type="InterPro" id="IPR013154">
    <property type="entry name" value="ADH-like_N"/>
</dbReference>
<dbReference type="SMART" id="SM00829">
    <property type="entry name" value="PKS_ER"/>
    <property type="match status" value="1"/>
</dbReference>
<dbReference type="InterPro" id="IPR013149">
    <property type="entry name" value="ADH-like_C"/>
</dbReference>
<evidence type="ECO:0000256" key="5">
    <source>
        <dbReference type="RuleBase" id="RU361277"/>
    </source>
</evidence>
<accession>A0A8J4DJI8</accession>
<evidence type="ECO:0000256" key="4">
    <source>
        <dbReference type="ARBA" id="ARBA00023002"/>
    </source>
</evidence>
<dbReference type="InterPro" id="IPR020843">
    <property type="entry name" value="ER"/>
</dbReference>
<comment type="caution">
    <text evidence="7">The sequence shown here is derived from an EMBL/GenBank/DDBJ whole genome shotgun (WGS) entry which is preliminary data.</text>
</comment>
<proteinExistence type="inferred from homology"/>